<gene>
    <name evidence="2" type="ORF">HNQ59_001469</name>
</gene>
<accession>A0A840MG11</accession>
<comment type="caution">
    <text evidence="2">The sequence shown here is derived from an EMBL/GenBank/DDBJ whole genome shotgun (WGS) entry which is preliminary data.</text>
</comment>
<proteinExistence type="predicted"/>
<keyword evidence="1" id="KW-0732">Signal</keyword>
<dbReference type="AlphaFoldDB" id="A0A840MG11"/>
<keyword evidence="3" id="KW-1185">Reference proteome</keyword>
<name>A0A840MG11_9PROT</name>
<dbReference type="RefSeq" id="WP_184037058.1">
    <property type="nucleotide sequence ID" value="NZ_JACHHY010000007.1"/>
</dbReference>
<evidence type="ECO:0000313" key="3">
    <source>
        <dbReference type="Proteomes" id="UP000575898"/>
    </source>
</evidence>
<protein>
    <submittedName>
        <fullName evidence="2">Uncharacterized protein</fullName>
    </submittedName>
</protein>
<reference evidence="2 3" key="1">
    <citation type="submission" date="2020-08" db="EMBL/GenBank/DDBJ databases">
        <title>Genomic Encyclopedia of Type Strains, Phase IV (KMG-IV): sequencing the most valuable type-strain genomes for metagenomic binning, comparative biology and taxonomic classification.</title>
        <authorList>
            <person name="Goeker M."/>
        </authorList>
    </citation>
    <scope>NUCLEOTIDE SEQUENCE [LARGE SCALE GENOMIC DNA]</scope>
    <source>
        <strain evidence="2 3">DSM 27165</strain>
    </source>
</reference>
<dbReference type="EMBL" id="JACHHY010000007">
    <property type="protein sequence ID" value="MBB5018184.1"/>
    <property type="molecule type" value="Genomic_DNA"/>
</dbReference>
<sequence length="170" mass="18407">MFKLLGKIFMFAPLLLSGAQAADYPATPVAVVEAYIKADSAGAAMNAATWSSVQQYTQWPAKHSWDGCLVVKKHQIAPGKEADGKATVVVNYDVLGEFDGVRVAMSPRQDQLTLELAKQGNQWKIMGAPAKPRLTTMATLPLLQEQLEQAKGLGDPSVVQQIEESIRALK</sequence>
<organism evidence="2 3">
    <name type="scientific">Chitinivorax tropicus</name>
    <dbReference type="NCBI Taxonomy" id="714531"/>
    <lineage>
        <taxon>Bacteria</taxon>
        <taxon>Pseudomonadati</taxon>
        <taxon>Pseudomonadota</taxon>
        <taxon>Betaproteobacteria</taxon>
        <taxon>Chitinivorax</taxon>
    </lineage>
</organism>
<feature type="signal peptide" evidence="1">
    <location>
        <begin position="1"/>
        <end position="21"/>
    </location>
</feature>
<evidence type="ECO:0000313" key="2">
    <source>
        <dbReference type="EMBL" id="MBB5018184.1"/>
    </source>
</evidence>
<dbReference type="Proteomes" id="UP000575898">
    <property type="component" value="Unassembled WGS sequence"/>
</dbReference>
<evidence type="ECO:0000256" key="1">
    <source>
        <dbReference type="SAM" id="SignalP"/>
    </source>
</evidence>
<feature type="chain" id="PRO_5032572601" evidence="1">
    <location>
        <begin position="22"/>
        <end position="170"/>
    </location>
</feature>